<reference evidence="1 2" key="1">
    <citation type="submission" date="2017-10" db="EMBL/GenBank/DDBJ databases">
        <title>Genomics of the genus Arcobacter.</title>
        <authorList>
            <person name="Perez-Cataluna A."/>
            <person name="Figueras M.J."/>
        </authorList>
    </citation>
    <scope>NUCLEOTIDE SEQUENCE [LARGE SCALE GENOMIC DNA]</scope>
    <source>
        <strain evidence="1 2">DSM 24636</strain>
    </source>
</reference>
<comment type="caution">
    <text evidence="1">The sequence shown here is derived from an EMBL/GenBank/DDBJ whole genome shotgun (WGS) entry which is preliminary data.</text>
</comment>
<accession>A0A4Q0XV15</accession>
<keyword evidence="2" id="KW-1185">Reference proteome</keyword>
<evidence type="ECO:0000313" key="1">
    <source>
        <dbReference type="EMBL" id="RXJ61427.1"/>
    </source>
</evidence>
<proteinExistence type="predicted"/>
<gene>
    <name evidence="1" type="ORF">CRV06_13455</name>
</gene>
<dbReference type="AlphaFoldDB" id="A0A4Q0XV15"/>
<dbReference type="Proteomes" id="UP000290191">
    <property type="component" value="Unassembled WGS sequence"/>
</dbReference>
<sequence length="110" mass="13221">MKNLTKYYLNKEILFKDIEQILPKSLKSRKKILIYVATSVSKEYYAIFVINSKSRFIRKNVEELEQLLDSLISFKEHNFKRKELLISSPLCSKAKKELEDNKWRVRVDFM</sequence>
<dbReference type="EMBL" id="PDKO01000015">
    <property type="protein sequence ID" value="RXJ61427.1"/>
    <property type="molecule type" value="Genomic_DNA"/>
</dbReference>
<dbReference type="OrthoDB" id="5339798at2"/>
<evidence type="ECO:0000313" key="2">
    <source>
        <dbReference type="Proteomes" id="UP000290191"/>
    </source>
</evidence>
<dbReference type="RefSeq" id="WP_044416305.1">
    <property type="nucleotide sequence ID" value="NZ_CP041070.1"/>
</dbReference>
<name>A0A4Q0XV15_9BACT</name>
<dbReference type="STRING" id="877500.GCA_000935065_01213"/>
<protein>
    <submittedName>
        <fullName evidence="1">Uncharacterized protein</fullName>
    </submittedName>
</protein>
<organism evidence="1 2">
    <name type="scientific">Halarcobacter anaerophilus</name>
    <dbReference type="NCBI Taxonomy" id="877500"/>
    <lineage>
        <taxon>Bacteria</taxon>
        <taxon>Pseudomonadati</taxon>
        <taxon>Campylobacterota</taxon>
        <taxon>Epsilonproteobacteria</taxon>
        <taxon>Campylobacterales</taxon>
        <taxon>Arcobacteraceae</taxon>
        <taxon>Halarcobacter</taxon>
    </lineage>
</organism>